<keyword evidence="1" id="KW-0602">Photosynthesis</keyword>
<dbReference type="AlphaFoldDB" id="A0AAE0LI81"/>
<keyword evidence="8" id="KW-1185">Reference proteome</keyword>
<gene>
    <name evidence="7" type="ORF">CYMTET_6625</name>
</gene>
<reference evidence="7 8" key="1">
    <citation type="journal article" date="2015" name="Genome Biol. Evol.">
        <title>Comparative Genomics of a Bacterivorous Green Alga Reveals Evolutionary Causalities and Consequences of Phago-Mixotrophic Mode of Nutrition.</title>
        <authorList>
            <person name="Burns J.A."/>
            <person name="Paasch A."/>
            <person name="Narechania A."/>
            <person name="Kim E."/>
        </authorList>
    </citation>
    <scope>NUCLEOTIDE SEQUENCE [LARGE SCALE GENOMIC DNA]</scope>
    <source>
        <strain evidence="7 8">PLY_AMNH</strain>
    </source>
</reference>
<feature type="domain" description="Photosynthesis system II assembly factor Ycf48/Hcf136-like" evidence="6">
    <location>
        <begin position="169"/>
        <end position="309"/>
    </location>
</feature>
<evidence type="ECO:0000256" key="4">
    <source>
        <dbReference type="SAM" id="Phobius"/>
    </source>
</evidence>
<dbReference type="Pfam" id="PF14870">
    <property type="entry name" value="PSII_BNR"/>
    <property type="match status" value="1"/>
</dbReference>
<dbReference type="Gene3D" id="2.130.10.10">
    <property type="entry name" value="YVTN repeat-like/Quinoprotein amine dehydrogenase"/>
    <property type="match status" value="1"/>
</dbReference>
<name>A0AAE0LI81_9CHLO</name>
<feature type="signal peptide" evidence="5">
    <location>
        <begin position="1"/>
        <end position="28"/>
    </location>
</feature>
<comment type="caution">
    <text evidence="7">The sequence shown here is derived from an EMBL/GenBank/DDBJ whole genome shotgun (WGS) entry which is preliminary data.</text>
</comment>
<dbReference type="Proteomes" id="UP001190700">
    <property type="component" value="Unassembled WGS sequence"/>
</dbReference>
<evidence type="ECO:0000256" key="1">
    <source>
        <dbReference type="ARBA" id="ARBA00022531"/>
    </source>
</evidence>
<dbReference type="GO" id="GO:0009523">
    <property type="term" value="C:photosystem II"/>
    <property type="evidence" value="ECO:0007669"/>
    <property type="project" value="UniProtKB-KW"/>
</dbReference>
<keyword evidence="5" id="KW-0732">Signal</keyword>
<feature type="transmembrane region" description="Helical" evidence="4">
    <location>
        <begin position="728"/>
        <end position="747"/>
    </location>
</feature>
<protein>
    <recommendedName>
        <fullName evidence="6">Photosynthesis system II assembly factor Ycf48/Hcf136-like domain-containing protein</fullName>
    </recommendedName>
</protein>
<feature type="transmembrane region" description="Helical" evidence="4">
    <location>
        <begin position="754"/>
        <end position="776"/>
    </location>
</feature>
<dbReference type="InterPro" id="IPR028203">
    <property type="entry name" value="PSII_CF48-like_dom"/>
</dbReference>
<dbReference type="PANTHER" id="PTHR47199:SF2">
    <property type="entry name" value="PHOTOSYSTEM II STABILITY_ASSEMBLY FACTOR HCF136, CHLOROPLASTIC"/>
    <property type="match status" value="1"/>
</dbReference>
<dbReference type="PANTHER" id="PTHR47199">
    <property type="entry name" value="PHOTOSYSTEM II STABILITY/ASSEMBLY FACTOR HCF136, CHLOROPLASTIC"/>
    <property type="match status" value="1"/>
</dbReference>
<evidence type="ECO:0000313" key="7">
    <source>
        <dbReference type="EMBL" id="KAK3285785.1"/>
    </source>
</evidence>
<feature type="chain" id="PRO_5042136996" description="Photosynthesis system II assembly factor Ycf48/Hcf136-like domain-containing protein" evidence="5">
    <location>
        <begin position="29"/>
        <end position="804"/>
    </location>
</feature>
<dbReference type="InterPro" id="IPR013320">
    <property type="entry name" value="ConA-like_dom_sf"/>
</dbReference>
<keyword evidence="4" id="KW-0812">Transmembrane</keyword>
<feature type="region of interest" description="Disordered" evidence="3">
    <location>
        <begin position="648"/>
        <end position="705"/>
    </location>
</feature>
<feature type="compositionally biased region" description="Low complexity" evidence="3">
    <location>
        <begin position="371"/>
        <end position="387"/>
    </location>
</feature>
<evidence type="ECO:0000256" key="3">
    <source>
        <dbReference type="SAM" id="MobiDB-lite"/>
    </source>
</evidence>
<feature type="compositionally biased region" description="Pro residues" evidence="3">
    <location>
        <begin position="651"/>
        <end position="661"/>
    </location>
</feature>
<sequence length="804" mass="86525">MHLARGPYKSIASRILVLFFTSLVHCPAEPWPEGPWTNWVYLPTGTEQTLHDLSCVTSDDVWIVGEFDAIFHTVDRGLSWTSRSTGLGTRYSWWGVSFADSGTGWVVGEFGTIMYTASGGLHWVEQTYVHESNHEHDFTLHAVQALGNEMAWIVGDGGTILHTSNAGGSWEVQQSEVDNHLYSVLFVDSSQGWTSGSGGLLLRTVDGGNVWSQHTLPAAASGEPPHVLALHFVAGARPNSTRGWVAGRDAALFQTTDGGDTWTAQTACTDGDINDIILGSDGVGWTASADGSICVTSDSGAHWVVEQPVTSSQFYALDASSTSPNYPVAVGDYGRVFFHSSPPPPPPPPPSPPLPPHLAPPVPASPPPLPLLRLHPPTTTPSASASSAATLHLRLLRHPPPTAPPATSSISSSTSSTSILEIQCFDGVDDFLLMPVIANKYGQPILRGVSVWVYVEPQQRTMWHSLMDARFGEWDDDILNTTVAYGGDFSNRRVGELWQTLYVDGTVSELTWSSIPIGQWVHVHAETVHVFKDDMNFMSATTTNSYYNVNYTHSQDMFIPQGSGCLTGRLASVYFWDRLLSQDDFTNILQGFNEVLQAGLVAVYKLEEGSGYEVAESAERFPKAHLYNQPLWVEDAPAAAGWTYLRTLIESPPPPPPPPSPTSSTSTTLSTPLPHHPASSTSTATSSTSSTSPTQPPPPPRNTILLVTVDPSIVPPPAEDDDETMLDWIISNPVVTTAAAILLLFLLSSLATSLIAALAAAVYHAALTISVVTLPFTAPSLYRMVEQGKKSSVSSIPLSTGSEV</sequence>
<dbReference type="InterPro" id="IPR015943">
    <property type="entry name" value="WD40/YVTN_repeat-like_dom_sf"/>
</dbReference>
<keyword evidence="4" id="KW-0472">Membrane</keyword>
<feature type="compositionally biased region" description="Low complexity" evidence="3">
    <location>
        <begin position="662"/>
        <end position="693"/>
    </location>
</feature>
<evidence type="ECO:0000256" key="2">
    <source>
        <dbReference type="ARBA" id="ARBA00023276"/>
    </source>
</evidence>
<feature type="compositionally biased region" description="Pro residues" evidence="3">
    <location>
        <begin position="341"/>
        <end position="370"/>
    </location>
</feature>
<dbReference type="EMBL" id="LGRX02001638">
    <property type="protein sequence ID" value="KAK3285785.1"/>
    <property type="molecule type" value="Genomic_DNA"/>
</dbReference>
<evidence type="ECO:0000256" key="5">
    <source>
        <dbReference type="SAM" id="SignalP"/>
    </source>
</evidence>
<organism evidence="7 8">
    <name type="scientific">Cymbomonas tetramitiformis</name>
    <dbReference type="NCBI Taxonomy" id="36881"/>
    <lineage>
        <taxon>Eukaryota</taxon>
        <taxon>Viridiplantae</taxon>
        <taxon>Chlorophyta</taxon>
        <taxon>Pyramimonadophyceae</taxon>
        <taxon>Pyramimonadales</taxon>
        <taxon>Pyramimonadaceae</taxon>
        <taxon>Cymbomonas</taxon>
    </lineage>
</organism>
<accession>A0AAE0LI81</accession>
<keyword evidence="2" id="KW-0604">Photosystem II</keyword>
<evidence type="ECO:0000259" key="6">
    <source>
        <dbReference type="Pfam" id="PF14870"/>
    </source>
</evidence>
<dbReference type="SUPFAM" id="SSF110296">
    <property type="entry name" value="Oligoxyloglucan reducing end-specific cellobiohydrolase"/>
    <property type="match status" value="1"/>
</dbReference>
<dbReference type="GO" id="GO:0015979">
    <property type="term" value="P:photosynthesis"/>
    <property type="evidence" value="ECO:0007669"/>
    <property type="project" value="UniProtKB-KW"/>
</dbReference>
<feature type="region of interest" description="Disordered" evidence="3">
    <location>
        <begin position="340"/>
        <end position="387"/>
    </location>
</feature>
<proteinExistence type="predicted"/>
<keyword evidence="4" id="KW-1133">Transmembrane helix</keyword>
<dbReference type="SUPFAM" id="SSF49899">
    <property type="entry name" value="Concanavalin A-like lectins/glucanases"/>
    <property type="match status" value="1"/>
</dbReference>
<evidence type="ECO:0000313" key="8">
    <source>
        <dbReference type="Proteomes" id="UP001190700"/>
    </source>
</evidence>